<sequence>MENILNVGITEYYQLGQLSPGSAELNNSLQVRRMSSGIVGTSLLCIPLASQPAHLIVPNAAIGFAIGMVDSSMMPLLGNLVDLRYTSAYGNVYAIGDVSFCVSFVLVRDAYGSQQWVREFKNGRINVHDEPRAGRPSVSDETIAKVEAAMFEDRRVTVRKLCDLVPDVSKTTIDKILREHLGYSKQVEAAQKFHDCHETDGEEFLD</sequence>
<proteinExistence type="predicted"/>
<keyword evidence="2" id="KW-0813">Transport</keyword>
<reference evidence="6 7" key="1">
    <citation type="submission" date="2022-01" db="EMBL/GenBank/DDBJ databases">
        <title>A chromosomal length assembly of Cordylochernes scorpioides.</title>
        <authorList>
            <person name="Zeh D."/>
            <person name="Zeh J."/>
        </authorList>
    </citation>
    <scope>NUCLEOTIDE SEQUENCE [LARGE SCALE GENOMIC DNA]</scope>
    <source>
        <strain evidence="6">IN4F17</strain>
        <tissue evidence="6">Whole Body</tissue>
    </source>
</reference>
<dbReference type="PANTHER" id="PTHR23506">
    <property type="entry name" value="GH10249P"/>
    <property type="match status" value="1"/>
</dbReference>
<keyword evidence="7" id="KW-1185">Reference proteome</keyword>
<keyword evidence="4" id="KW-1133">Transmembrane helix</keyword>
<gene>
    <name evidence="6" type="ORF">LAZ67_5004065</name>
</gene>
<evidence type="ECO:0000313" key="7">
    <source>
        <dbReference type="Proteomes" id="UP001235939"/>
    </source>
</evidence>
<organism evidence="6 7">
    <name type="scientific">Cordylochernes scorpioides</name>
    <dbReference type="NCBI Taxonomy" id="51811"/>
    <lineage>
        <taxon>Eukaryota</taxon>
        <taxon>Metazoa</taxon>
        <taxon>Ecdysozoa</taxon>
        <taxon>Arthropoda</taxon>
        <taxon>Chelicerata</taxon>
        <taxon>Arachnida</taxon>
        <taxon>Pseudoscorpiones</taxon>
        <taxon>Cheliferoidea</taxon>
        <taxon>Chernetidae</taxon>
        <taxon>Cordylochernes</taxon>
    </lineage>
</organism>
<name>A0ABY6KHN9_9ARAC</name>
<evidence type="ECO:0000256" key="3">
    <source>
        <dbReference type="ARBA" id="ARBA00022692"/>
    </source>
</evidence>
<comment type="subcellular location">
    <subcellularLocation>
        <location evidence="1">Membrane</location>
        <topology evidence="1">Multi-pass membrane protein</topology>
    </subcellularLocation>
</comment>
<evidence type="ECO:0000313" key="6">
    <source>
        <dbReference type="EMBL" id="UYV68361.1"/>
    </source>
</evidence>
<accession>A0ABY6KHN9</accession>
<keyword evidence="5" id="KW-0472">Membrane</keyword>
<evidence type="ECO:0000256" key="5">
    <source>
        <dbReference type="ARBA" id="ARBA00023136"/>
    </source>
</evidence>
<evidence type="ECO:0000256" key="2">
    <source>
        <dbReference type="ARBA" id="ARBA00022448"/>
    </source>
</evidence>
<dbReference type="PANTHER" id="PTHR23506:SF23">
    <property type="entry name" value="GH10249P"/>
    <property type="match status" value="1"/>
</dbReference>
<evidence type="ECO:0000256" key="4">
    <source>
        <dbReference type="ARBA" id="ARBA00022989"/>
    </source>
</evidence>
<dbReference type="EMBL" id="CP092867">
    <property type="protein sequence ID" value="UYV68361.1"/>
    <property type="molecule type" value="Genomic_DNA"/>
</dbReference>
<protein>
    <submittedName>
        <fullName evidence="6">SLC18A1</fullName>
    </submittedName>
</protein>
<dbReference type="InterPro" id="IPR050930">
    <property type="entry name" value="MFS_Vesicular_Transporter"/>
</dbReference>
<keyword evidence="3" id="KW-0812">Transmembrane</keyword>
<evidence type="ECO:0000256" key="1">
    <source>
        <dbReference type="ARBA" id="ARBA00004141"/>
    </source>
</evidence>
<dbReference type="Proteomes" id="UP001235939">
    <property type="component" value="Chromosome 05"/>
</dbReference>